<dbReference type="PANTHER" id="PTHR33748:SF5">
    <property type="entry name" value="GROUND-LIKE DOMAIN-CONTAINING PROTEIN"/>
    <property type="match status" value="1"/>
</dbReference>
<name>A0A2V3J1C4_9FLOR</name>
<comment type="caution">
    <text evidence="1">The sequence shown here is derived from an EMBL/GenBank/DDBJ whole genome shotgun (WGS) entry which is preliminary data.</text>
</comment>
<organism evidence="1 2">
    <name type="scientific">Gracilariopsis chorda</name>
    <dbReference type="NCBI Taxonomy" id="448386"/>
    <lineage>
        <taxon>Eukaryota</taxon>
        <taxon>Rhodophyta</taxon>
        <taxon>Florideophyceae</taxon>
        <taxon>Rhodymeniophycidae</taxon>
        <taxon>Gracilariales</taxon>
        <taxon>Gracilariaceae</taxon>
        <taxon>Gracilariopsis</taxon>
    </lineage>
</organism>
<evidence type="ECO:0008006" key="3">
    <source>
        <dbReference type="Google" id="ProtNLM"/>
    </source>
</evidence>
<evidence type="ECO:0000313" key="2">
    <source>
        <dbReference type="Proteomes" id="UP000247409"/>
    </source>
</evidence>
<dbReference type="GO" id="GO:0005892">
    <property type="term" value="C:acetylcholine-gated channel complex"/>
    <property type="evidence" value="ECO:0007669"/>
    <property type="project" value="InterPro"/>
</dbReference>
<dbReference type="Proteomes" id="UP000247409">
    <property type="component" value="Unassembled WGS sequence"/>
</dbReference>
<proteinExistence type="predicted"/>
<dbReference type="EMBL" id="NBIV01000016">
    <property type="protein sequence ID" value="PXF48113.1"/>
    <property type="molecule type" value="Genomic_DNA"/>
</dbReference>
<evidence type="ECO:0000313" key="1">
    <source>
        <dbReference type="EMBL" id="PXF48113.1"/>
    </source>
</evidence>
<dbReference type="Gene3D" id="3.10.310.50">
    <property type="match status" value="1"/>
</dbReference>
<dbReference type="InterPro" id="IPR033438">
    <property type="entry name" value="MOLO1"/>
</dbReference>
<dbReference type="OrthoDB" id="46682at2759"/>
<dbReference type="PANTHER" id="PTHR33748">
    <property type="entry name" value="PROTEIN CBG04600"/>
    <property type="match status" value="1"/>
</dbReference>
<sequence>MVSQRNRFFSLFVRFSIVVWIGSVTTVHGRNWFYTEVPNPSNDIGGKCGHFGKLKYVCDPEMYLAPKEADKIDLLLTYIRNGTHGFKKVQCTDEAAQPVEKGPEVLVVVLSSLKRSLFETGSKDLRACRFATKLIGRWNVGASSCGYGVIILLSVQNRAIAVSPTVYAKIKITERVKEGVKQLMQKTVRHKEYGESLLDAVDAVGTVLADGTPPFSLGISVNKVFQNLSAVAMVGLMGLMCYIAYSKVHLQHELPGTTKVVHRVIGGPFAEYAAIADTDKQDAGKVVKKNVYATCAICRLAIENEWDLDTEAMFCSDEPHDTSDEDDPLLEEIVINDDDAWKRFACEHPVHVKCYMQTVEEHLKPSDIQEMLCPKCCAQSAGLR</sequence>
<accession>A0A2V3J1C4</accession>
<protein>
    <recommendedName>
        <fullName evidence="3">RING-type domain-containing protein</fullName>
    </recommendedName>
</protein>
<dbReference type="AlphaFoldDB" id="A0A2V3J1C4"/>
<reference evidence="1 2" key="1">
    <citation type="journal article" date="2018" name="Mol. Biol. Evol.">
        <title>Analysis of the draft genome of the red seaweed Gracilariopsis chorda provides insights into genome size evolution in Rhodophyta.</title>
        <authorList>
            <person name="Lee J."/>
            <person name="Yang E.C."/>
            <person name="Graf L."/>
            <person name="Yang J.H."/>
            <person name="Qiu H."/>
            <person name="Zel Zion U."/>
            <person name="Chan C.X."/>
            <person name="Stephens T.G."/>
            <person name="Weber A.P.M."/>
            <person name="Boo G.H."/>
            <person name="Boo S.M."/>
            <person name="Kim K.M."/>
            <person name="Shin Y."/>
            <person name="Jung M."/>
            <person name="Lee S.J."/>
            <person name="Yim H.S."/>
            <person name="Lee J.H."/>
            <person name="Bhattacharya D."/>
            <person name="Yoon H.S."/>
        </authorList>
    </citation>
    <scope>NUCLEOTIDE SEQUENCE [LARGE SCALE GENOMIC DNA]</scope>
    <source>
        <strain evidence="1 2">SKKU-2015</strain>
        <tissue evidence="1">Whole body</tissue>
    </source>
</reference>
<gene>
    <name evidence="1" type="ORF">BWQ96_02065</name>
</gene>
<dbReference type="Pfam" id="PF17175">
    <property type="entry name" value="MOLO1"/>
    <property type="match status" value="1"/>
</dbReference>
<keyword evidence="2" id="KW-1185">Reference proteome</keyword>